<evidence type="ECO:0000313" key="1">
    <source>
        <dbReference type="EMBL" id="MBB5636848.1"/>
    </source>
</evidence>
<dbReference type="EMBL" id="JACHCE010000004">
    <property type="protein sequence ID" value="MBB5636848.1"/>
    <property type="molecule type" value="Genomic_DNA"/>
</dbReference>
<dbReference type="AlphaFoldDB" id="A0A7W9DZA1"/>
<comment type="caution">
    <text evidence="1">The sequence shown here is derived from an EMBL/GenBank/DDBJ whole genome shotgun (WGS) entry which is preliminary data.</text>
</comment>
<dbReference type="Proteomes" id="UP000537204">
    <property type="component" value="Unassembled WGS sequence"/>
</dbReference>
<name>A0A7W9DZA1_9SPHI</name>
<evidence type="ECO:0000313" key="2">
    <source>
        <dbReference type="Proteomes" id="UP000537204"/>
    </source>
</evidence>
<gene>
    <name evidence="1" type="ORF">HDE68_002761</name>
</gene>
<sequence>MLLITNGIAAHFIIKGYIVLACKSSAIDTPGKLIAFYIFKDKNWIRFAASLKQL</sequence>
<reference evidence="1 2" key="1">
    <citation type="submission" date="2020-08" db="EMBL/GenBank/DDBJ databases">
        <title>Genomic Encyclopedia of Type Strains, Phase IV (KMG-V): Genome sequencing to study the core and pangenomes of soil and plant-associated prokaryotes.</title>
        <authorList>
            <person name="Whitman W."/>
        </authorList>
    </citation>
    <scope>NUCLEOTIDE SEQUENCE [LARGE SCALE GENOMIC DNA]</scope>
    <source>
        <strain evidence="1 2">S3M1</strain>
    </source>
</reference>
<protein>
    <submittedName>
        <fullName evidence="1">Uncharacterized protein</fullName>
    </submittedName>
</protein>
<proteinExistence type="predicted"/>
<organism evidence="1 2">
    <name type="scientific">Pedobacter cryoconitis</name>
    <dbReference type="NCBI Taxonomy" id="188932"/>
    <lineage>
        <taxon>Bacteria</taxon>
        <taxon>Pseudomonadati</taxon>
        <taxon>Bacteroidota</taxon>
        <taxon>Sphingobacteriia</taxon>
        <taxon>Sphingobacteriales</taxon>
        <taxon>Sphingobacteriaceae</taxon>
        <taxon>Pedobacter</taxon>
    </lineage>
</organism>
<accession>A0A7W9DZA1</accession>